<organism evidence="2">
    <name type="scientific">marine sediment metagenome</name>
    <dbReference type="NCBI Taxonomy" id="412755"/>
    <lineage>
        <taxon>unclassified sequences</taxon>
        <taxon>metagenomes</taxon>
        <taxon>ecological metagenomes</taxon>
    </lineage>
</organism>
<protein>
    <submittedName>
        <fullName evidence="2">Uncharacterized protein</fullName>
    </submittedName>
</protein>
<feature type="non-terminal residue" evidence="2">
    <location>
        <position position="1"/>
    </location>
</feature>
<name>X0TEG0_9ZZZZ</name>
<evidence type="ECO:0000256" key="1">
    <source>
        <dbReference type="SAM" id="MobiDB-lite"/>
    </source>
</evidence>
<reference evidence="2" key="1">
    <citation type="journal article" date="2014" name="Front. Microbiol.">
        <title>High frequency of phylogenetically diverse reductive dehalogenase-homologous genes in deep subseafloor sedimentary metagenomes.</title>
        <authorList>
            <person name="Kawai M."/>
            <person name="Futagami T."/>
            <person name="Toyoda A."/>
            <person name="Takaki Y."/>
            <person name="Nishi S."/>
            <person name="Hori S."/>
            <person name="Arai W."/>
            <person name="Tsubouchi T."/>
            <person name="Morono Y."/>
            <person name="Uchiyama I."/>
            <person name="Ito T."/>
            <person name="Fujiyama A."/>
            <person name="Inagaki F."/>
            <person name="Takami H."/>
        </authorList>
    </citation>
    <scope>NUCLEOTIDE SEQUENCE</scope>
    <source>
        <strain evidence="2">Expedition CK06-06</strain>
    </source>
</reference>
<feature type="region of interest" description="Disordered" evidence="1">
    <location>
        <begin position="46"/>
        <end position="92"/>
    </location>
</feature>
<proteinExistence type="predicted"/>
<accession>X0TEG0</accession>
<sequence length="92" mass="9898">YDQSIEQAAGPMDDVHVAQRDRIERTGEDGYDLVSVSHRLLSSAILGDRAPGGNAQPRQPFGADQPGSPLNRHVGQAFLPVDPPQERAARLG</sequence>
<gene>
    <name evidence="2" type="ORF">S01H1_27709</name>
</gene>
<evidence type="ECO:0000313" key="2">
    <source>
        <dbReference type="EMBL" id="GAF91923.1"/>
    </source>
</evidence>
<dbReference type="EMBL" id="BARS01016894">
    <property type="protein sequence ID" value="GAF91923.1"/>
    <property type="molecule type" value="Genomic_DNA"/>
</dbReference>
<comment type="caution">
    <text evidence="2">The sequence shown here is derived from an EMBL/GenBank/DDBJ whole genome shotgun (WGS) entry which is preliminary data.</text>
</comment>
<dbReference type="AlphaFoldDB" id="X0TEG0"/>